<accession>A0AAE0U926</accession>
<proteinExistence type="predicted"/>
<name>A0AAE0U926_9PEZI</name>
<dbReference type="Proteomes" id="UP001285441">
    <property type="component" value="Unassembled WGS sequence"/>
</dbReference>
<evidence type="ECO:0000313" key="2">
    <source>
        <dbReference type="Proteomes" id="UP001285441"/>
    </source>
</evidence>
<protein>
    <recommendedName>
        <fullName evidence="3">SNF2 N-terminal domain-containing protein</fullName>
    </recommendedName>
</protein>
<evidence type="ECO:0000313" key="1">
    <source>
        <dbReference type="EMBL" id="KAK3395302.1"/>
    </source>
</evidence>
<gene>
    <name evidence="1" type="ORF">B0H63DRAFT_445339</name>
</gene>
<keyword evidence="2" id="KW-1185">Reference proteome</keyword>
<evidence type="ECO:0008006" key="3">
    <source>
        <dbReference type="Google" id="ProtNLM"/>
    </source>
</evidence>
<dbReference type="AlphaFoldDB" id="A0AAE0U926"/>
<organism evidence="1 2">
    <name type="scientific">Podospora didyma</name>
    <dbReference type="NCBI Taxonomy" id="330526"/>
    <lineage>
        <taxon>Eukaryota</taxon>
        <taxon>Fungi</taxon>
        <taxon>Dikarya</taxon>
        <taxon>Ascomycota</taxon>
        <taxon>Pezizomycotina</taxon>
        <taxon>Sordariomycetes</taxon>
        <taxon>Sordariomycetidae</taxon>
        <taxon>Sordariales</taxon>
        <taxon>Podosporaceae</taxon>
        <taxon>Podospora</taxon>
    </lineage>
</organism>
<sequence>MGLGKTMTTISLASTDFEIDQSMRVGSGEDDGKFCCSATLVIVPPPFSIHGKNSCSTYPYTDPKRFETDILALWKSGEDEEANIEEAIRNDLDVSRGSMYINVLQQIESLRLICNLGLHCKTRHDKATRPDSINNWASVAQQAFDVQRRIGPIVCV</sequence>
<dbReference type="EMBL" id="JAULSW010000001">
    <property type="protein sequence ID" value="KAK3395302.1"/>
    <property type="molecule type" value="Genomic_DNA"/>
</dbReference>
<reference evidence="1" key="1">
    <citation type="journal article" date="2023" name="Mol. Phylogenet. Evol.">
        <title>Genome-scale phylogeny and comparative genomics of the fungal order Sordariales.</title>
        <authorList>
            <person name="Hensen N."/>
            <person name="Bonometti L."/>
            <person name="Westerberg I."/>
            <person name="Brannstrom I.O."/>
            <person name="Guillou S."/>
            <person name="Cros-Aarteil S."/>
            <person name="Calhoun S."/>
            <person name="Haridas S."/>
            <person name="Kuo A."/>
            <person name="Mondo S."/>
            <person name="Pangilinan J."/>
            <person name="Riley R."/>
            <person name="LaButti K."/>
            <person name="Andreopoulos B."/>
            <person name="Lipzen A."/>
            <person name="Chen C."/>
            <person name="Yan M."/>
            <person name="Daum C."/>
            <person name="Ng V."/>
            <person name="Clum A."/>
            <person name="Steindorff A."/>
            <person name="Ohm R.A."/>
            <person name="Martin F."/>
            <person name="Silar P."/>
            <person name="Natvig D.O."/>
            <person name="Lalanne C."/>
            <person name="Gautier V."/>
            <person name="Ament-Velasquez S.L."/>
            <person name="Kruys A."/>
            <person name="Hutchinson M.I."/>
            <person name="Powell A.J."/>
            <person name="Barry K."/>
            <person name="Miller A.N."/>
            <person name="Grigoriev I.V."/>
            <person name="Debuchy R."/>
            <person name="Gladieux P."/>
            <person name="Hiltunen Thoren M."/>
            <person name="Johannesson H."/>
        </authorList>
    </citation>
    <scope>NUCLEOTIDE SEQUENCE</scope>
    <source>
        <strain evidence="1">CBS 232.78</strain>
    </source>
</reference>
<reference evidence="1" key="2">
    <citation type="submission" date="2023-06" db="EMBL/GenBank/DDBJ databases">
        <authorList>
            <consortium name="Lawrence Berkeley National Laboratory"/>
            <person name="Haridas S."/>
            <person name="Hensen N."/>
            <person name="Bonometti L."/>
            <person name="Westerberg I."/>
            <person name="Brannstrom I.O."/>
            <person name="Guillou S."/>
            <person name="Cros-Aarteil S."/>
            <person name="Calhoun S."/>
            <person name="Kuo A."/>
            <person name="Mondo S."/>
            <person name="Pangilinan J."/>
            <person name="Riley R."/>
            <person name="LaButti K."/>
            <person name="Andreopoulos B."/>
            <person name="Lipzen A."/>
            <person name="Chen C."/>
            <person name="Yanf M."/>
            <person name="Daum C."/>
            <person name="Ng V."/>
            <person name="Clum A."/>
            <person name="Steindorff A."/>
            <person name="Ohm R."/>
            <person name="Martin F."/>
            <person name="Silar P."/>
            <person name="Natvig D."/>
            <person name="Lalanne C."/>
            <person name="Gautier V."/>
            <person name="Ament-velasquez S.L."/>
            <person name="Kruys A."/>
            <person name="Hutchinson M.I."/>
            <person name="Powell A.J."/>
            <person name="Barry K."/>
            <person name="Miller A.N."/>
            <person name="Grigoriev I.V."/>
            <person name="Debuchy R."/>
            <person name="Gladieux P."/>
            <person name="Thoren M.H."/>
            <person name="Johannesson H."/>
        </authorList>
    </citation>
    <scope>NUCLEOTIDE SEQUENCE</scope>
    <source>
        <strain evidence="1">CBS 232.78</strain>
    </source>
</reference>
<comment type="caution">
    <text evidence="1">The sequence shown here is derived from an EMBL/GenBank/DDBJ whole genome shotgun (WGS) entry which is preliminary data.</text>
</comment>